<dbReference type="GO" id="GO:0004575">
    <property type="term" value="F:sucrose alpha-glucosidase activity"/>
    <property type="evidence" value="ECO:0007669"/>
    <property type="project" value="TreeGrafter"/>
</dbReference>
<comment type="caution">
    <text evidence="9">The sequence shown here is derived from an EMBL/GenBank/DDBJ whole genome shotgun (WGS) entry which is preliminary data.</text>
</comment>
<feature type="domain" description="Glycosyl hydrolase family 32 C-terminal" evidence="8">
    <location>
        <begin position="446"/>
        <end position="604"/>
    </location>
</feature>
<evidence type="ECO:0000256" key="3">
    <source>
        <dbReference type="ARBA" id="ARBA00023295"/>
    </source>
</evidence>
<feature type="domain" description="Glycosyl hydrolase family 32 N-terminal" evidence="7">
    <location>
        <begin position="51"/>
        <end position="397"/>
    </location>
</feature>
<dbReference type="Gene3D" id="2.60.120.560">
    <property type="entry name" value="Exo-inulinase, domain 1"/>
    <property type="match status" value="1"/>
</dbReference>
<evidence type="ECO:0000259" key="7">
    <source>
        <dbReference type="Pfam" id="PF00251"/>
    </source>
</evidence>
<dbReference type="AlphaFoldDB" id="A0A9P4MFL5"/>
<dbReference type="InterPro" id="IPR023296">
    <property type="entry name" value="Glyco_hydro_beta-prop_sf"/>
</dbReference>
<dbReference type="Pfam" id="PF08244">
    <property type="entry name" value="Glyco_hydro_32C"/>
    <property type="match status" value="1"/>
</dbReference>
<evidence type="ECO:0000256" key="5">
    <source>
        <dbReference type="SAM" id="MobiDB-lite"/>
    </source>
</evidence>
<dbReference type="SUPFAM" id="SSF75005">
    <property type="entry name" value="Arabinanase/levansucrase/invertase"/>
    <property type="match status" value="1"/>
</dbReference>
<reference evidence="9" key="1">
    <citation type="journal article" date="2020" name="Stud. Mycol.">
        <title>101 Dothideomycetes genomes: a test case for predicting lifestyles and emergence of pathogens.</title>
        <authorList>
            <person name="Haridas S."/>
            <person name="Albert R."/>
            <person name="Binder M."/>
            <person name="Bloem J."/>
            <person name="Labutti K."/>
            <person name="Salamov A."/>
            <person name="Andreopoulos B."/>
            <person name="Baker S."/>
            <person name="Barry K."/>
            <person name="Bills G."/>
            <person name="Bluhm B."/>
            <person name="Cannon C."/>
            <person name="Castanera R."/>
            <person name="Culley D."/>
            <person name="Daum C."/>
            <person name="Ezra D."/>
            <person name="Gonzalez J."/>
            <person name="Henrissat B."/>
            <person name="Kuo A."/>
            <person name="Liang C."/>
            <person name="Lipzen A."/>
            <person name="Lutzoni F."/>
            <person name="Magnuson J."/>
            <person name="Mondo S."/>
            <person name="Nolan M."/>
            <person name="Ohm R."/>
            <person name="Pangilinan J."/>
            <person name="Park H.-J."/>
            <person name="Ramirez L."/>
            <person name="Alfaro M."/>
            <person name="Sun H."/>
            <person name="Tritt A."/>
            <person name="Yoshinaga Y."/>
            <person name="Zwiers L.-H."/>
            <person name="Turgeon B."/>
            <person name="Goodwin S."/>
            <person name="Spatafora J."/>
            <person name="Crous P."/>
            <person name="Grigoriev I."/>
        </authorList>
    </citation>
    <scope>NUCLEOTIDE SEQUENCE</scope>
    <source>
        <strain evidence="9">CBS 260.36</strain>
    </source>
</reference>
<dbReference type="Gene3D" id="2.115.10.20">
    <property type="entry name" value="Glycosyl hydrolase domain, family 43"/>
    <property type="match status" value="1"/>
</dbReference>
<evidence type="ECO:0000256" key="2">
    <source>
        <dbReference type="ARBA" id="ARBA00022801"/>
    </source>
</evidence>
<dbReference type="InterPro" id="IPR013189">
    <property type="entry name" value="Glyco_hydro_32_C"/>
</dbReference>
<evidence type="ECO:0000313" key="9">
    <source>
        <dbReference type="EMBL" id="KAF2148049.1"/>
    </source>
</evidence>
<dbReference type="InterPro" id="IPR013148">
    <property type="entry name" value="Glyco_hydro_32_N"/>
</dbReference>
<keyword evidence="3 4" id="KW-0326">Glycosidase</keyword>
<dbReference type="InterPro" id="IPR001362">
    <property type="entry name" value="Glyco_hydro_32"/>
</dbReference>
<dbReference type="CDD" id="cd18621">
    <property type="entry name" value="GH32_XdINV-like"/>
    <property type="match status" value="1"/>
</dbReference>
<gene>
    <name evidence="9" type="ORF">K461DRAFT_262951</name>
</gene>
<accession>A0A9P4MFL5</accession>
<dbReference type="SMART" id="SM00640">
    <property type="entry name" value="Glyco_32"/>
    <property type="match status" value="1"/>
</dbReference>
<sequence length="639" mass="71655">MIDDTATMSPIHIALASVAFLGYARAMDLTAPMIDSMGNNSLFLRWRQTSHLMPPAGVMGDPSGFMYDPTQDKYHLFYGWHTHHLGMGNMSWGHIMSKDLITWSDANGWQDDRSVALAPTGSNHSYDGLGIFSGSALPINLKGETDGTMTLFYTAAHYLPTYFYMPYEPGTESQNLATSTDGGRTWQRHEKNPVISKPPPWNITGFRDFFVEPMPFLDKILQAPEPRYYAIFGSGIKGVGSRMPLYSAPANDLTDWSFLGALWEPKIDESLGSLITTGTSGSNFEMSSLFTLKDEEGRDRYFVTVGVEYWDESKDASAQQTLFYEGTLSRRANGSAAFEPLYSGHLDYGTIYPFASFYDSKLHRRILFGTAQDDSVAKGLFAMTQQGHKNCFVLPREPFIHTVHGIVDHDGRLKHAGPLHLTKQSDETFTARTLGQRPAPDVVTGLRKGTEESVFNSRVFHKSRTLIQEASTHFEFSATMKDVTGRCGISVAMSPDGREYTKIYFDPSKYTVTIDRSSSSLIKEFTSTPVHGYFRPYFHRGSNGEAVMEPINWRIFLDGSLLEVFINDRFALTTRVFPSLESSNGIGIYTDADAKAFYENLHYWGGLASVWPDRPANSSTDLKWDTPEETNNYNFWAGY</sequence>
<keyword evidence="2 4" id="KW-0378">Hydrolase</keyword>
<dbReference type="Proteomes" id="UP000799439">
    <property type="component" value="Unassembled WGS sequence"/>
</dbReference>
<evidence type="ECO:0000256" key="6">
    <source>
        <dbReference type="SAM" id="SignalP"/>
    </source>
</evidence>
<name>A0A9P4MFL5_9PEZI</name>
<dbReference type="GO" id="GO:0005737">
    <property type="term" value="C:cytoplasm"/>
    <property type="evidence" value="ECO:0007669"/>
    <property type="project" value="TreeGrafter"/>
</dbReference>
<dbReference type="InterPro" id="IPR013320">
    <property type="entry name" value="ConA-like_dom_sf"/>
</dbReference>
<keyword evidence="6" id="KW-0732">Signal</keyword>
<dbReference type="OrthoDB" id="202537at2759"/>
<dbReference type="EMBL" id="ML996094">
    <property type="protein sequence ID" value="KAF2148049.1"/>
    <property type="molecule type" value="Genomic_DNA"/>
</dbReference>
<dbReference type="PANTHER" id="PTHR42800:SF3">
    <property type="entry name" value="GLYCOSYL HYDROLASE FAMILY 32 N-TERMINAL DOMAIN-CONTAINING PROTEIN"/>
    <property type="match status" value="1"/>
</dbReference>
<evidence type="ECO:0000259" key="8">
    <source>
        <dbReference type="Pfam" id="PF08244"/>
    </source>
</evidence>
<dbReference type="PANTHER" id="PTHR42800">
    <property type="entry name" value="EXOINULINASE INUD (AFU_ORTHOLOGUE AFUA_5G00480)"/>
    <property type="match status" value="1"/>
</dbReference>
<dbReference type="Pfam" id="PF00251">
    <property type="entry name" value="Glyco_hydro_32N"/>
    <property type="match status" value="1"/>
</dbReference>
<comment type="similarity">
    <text evidence="1 4">Belongs to the glycosyl hydrolase 32 family.</text>
</comment>
<feature type="chain" id="PRO_5040490291" evidence="6">
    <location>
        <begin position="27"/>
        <end position="639"/>
    </location>
</feature>
<evidence type="ECO:0000256" key="4">
    <source>
        <dbReference type="RuleBase" id="RU362110"/>
    </source>
</evidence>
<dbReference type="SUPFAM" id="SSF49899">
    <property type="entry name" value="Concanavalin A-like lectins/glucanases"/>
    <property type="match status" value="1"/>
</dbReference>
<evidence type="ECO:0000313" key="10">
    <source>
        <dbReference type="Proteomes" id="UP000799439"/>
    </source>
</evidence>
<proteinExistence type="inferred from homology"/>
<keyword evidence="10" id="KW-1185">Reference proteome</keyword>
<protein>
    <submittedName>
        <fullName evidence="9">Glycoside hydrolase family 32 protein</fullName>
    </submittedName>
</protein>
<feature type="signal peptide" evidence="6">
    <location>
        <begin position="1"/>
        <end position="26"/>
    </location>
</feature>
<dbReference type="GO" id="GO:0005987">
    <property type="term" value="P:sucrose catabolic process"/>
    <property type="evidence" value="ECO:0007669"/>
    <property type="project" value="TreeGrafter"/>
</dbReference>
<feature type="region of interest" description="Disordered" evidence="5">
    <location>
        <begin position="174"/>
        <end position="194"/>
    </location>
</feature>
<organism evidence="9 10">
    <name type="scientific">Myriangium duriaei CBS 260.36</name>
    <dbReference type="NCBI Taxonomy" id="1168546"/>
    <lineage>
        <taxon>Eukaryota</taxon>
        <taxon>Fungi</taxon>
        <taxon>Dikarya</taxon>
        <taxon>Ascomycota</taxon>
        <taxon>Pezizomycotina</taxon>
        <taxon>Dothideomycetes</taxon>
        <taxon>Dothideomycetidae</taxon>
        <taxon>Myriangiales</taxon>
        <taxon>Myriangiaceae</taxon>
        <taxon>Myriangium</taxon>
    </lineage>
</organism>
<evidence type="ECO:0000256" key="1">
    <source>
        <dbReference type="ARBA" id="ARBA00009902"/>
    </source>
</evidence>